<name>A0ABV0N9I1_9TELE</name>
<organism evidence="1 2">
    <name type="scientific">Goodea atripinnis</name>
    <dbReference type="NCBI Taxonomy" id="208336"/>
    <lineage>
        <taxon>Eukaryota</taxon>
        <taxon>Metazoa</taxon>
        <taxon>Chordata</taxon>
        <taxon>Craniata</taxon>
        <taxon>Vertebrata</taxon>
        <taxon>Euteleostomi</taxon>
        <taxon>Actinopterygii</taxon>
        <taxon>Neopterygii</taxon>
        <taxon>Teleostei</taxon>
        <taxon>Neoteleostei</taxon>
        <taxon>Acanthomorphata</taxon>
        <taxon>Ovalentaria</taxon>
        <taxon>Atherinomorphae</taxon>
        <taxon>Cyprinodontiformes</taxon>
        <taxon>Goodeidae</taxon>
        <taxon>Goodea</taxon>
    </lineage>
</organism>
<comment type="caution">
    <text evidence="1">The sequence shown here is derived from an EMBL/GenBank/DDBJ whole genome shotgun (WGS) entry which is preliminary data.</text>
</comment>
<reference evidence="1 2" key="1">
    <citation type="submission" date="2021-06" db="EMBL/GenBank/DDBJ databases">
        <authorList>
            <person name="Palmer J.M."/>
        </authorList>
    </citation>
    <scope>NUCLEOTIDE SEQUENCE [LARGE SCALE GENOMIC DNA]</scope>
    <source>
        <strain evidence="1 2">GA_2019</strain>
        <tissue evidence="1">Muscle</tissue>
    </source>
</reference>
<sequence>MFTQPAAPCGSIAVSYKEVYAERTDSAELPPVVKRKEEQLSHLLACRNVAN</sequence>
<feature type="non-terminal residue" evidence="1">
    <location>
        <position position="51"/>
    </location>
</feature>
<dbReference type="EMBL" id="JAHRIO010026964">
    <property type="protein sequence ID" value="MEQ2166917.1"/>
    <property type="molecule type" value="Genomic_DNA"/>
</dbReference>
<keyword evidence="2" id="KW-1185">Reference proteome</keyword>
<evidence type="ECO:0000313" key="1">
    <source>
        <dbReference type="EMBL" id="MEQ2166917.1"/>
    </source>
</evidence>
<evidence type="ECO:0000313" key="2">
    <source>
        <dbReference type="Proteomes" id="UP001476798"/>
    </source>
</evidence>
<proteinExistence type="predicted"/>
<accession>A0ABV0N9I1</accession>
<dbReference type="Proteomes" id="UP001476798">
    <property type="component" value="Unassembled WGS sequence"/>
</dbReference>
<gene>
    <name evidence="1" type="ORF">GOODEAATRI_033454</name>
</gene>
<protein>
    <submittedName>
        <fullName evidence="1">Uncharacterized protein</fullName>
    </submittedName>
</protein>